<accession>A0A0W1AG40</accession>
<dbReference type="EC" id="3.2.1.-" evidence="5"/>
<dbReference type="EMBL" id="LNZC01000011">
    <property type="protein sequence ID" value="KTD80228.1"/>
    <property type="molecule type" value="Genomic_DNA"/>
</dbReference>
<dbReference type="PATRIC" id="fig|45076.6.peg.1236"/>
<dbReference type="RefSeq" id="WP_058492941.1">
    <property type="nucleotide sequence ID" value="NZ_CBCRUR010000009.1"/>
</dbReference>
<dbReference type="Pfam" id="PF00128">
    <property type="entry name" value="Alpha-amylase"/>
    <property type="match status" value="1"/>
</dbReference>
<proteinExistence type="inferred from homology"/>
<dbReference type="InterPro" id="IPR017853">
    <property type="entry name" value="GH"/>
</dbReference>
<sequence>MPNPFDENRKANNHALGATWTGTGVNFAIYSSSAERVELCIFRGKNNKEERRELKKRGCNIFYDYYSDLAPGDKYGYRVHGAYSPEDGLFFNPNKLLIDPYAKKLSSVLKVHPAHFHHELVWKVDSAPYTPKCIITDATINTTFVKAPNHTGSIIYELNVKGYTQNLTTIEQRFRGKFAALSEQCMIDYFNKLGVTTLEIMPIHAYVTEKEKSNFWGYQSINFFSPHPDYLAYNDINEIKTTIARLHEANIKVILDVVYNHTGEGGINGPLLSYKGIDNLAYYRQNQNHQYIDYTGCGNSLNFDSSIVIRLVMDSLRYWVEYMQVDGFRFDLASQLFRQSAGFNSQSGIYYALMQDPIINQVSLIAEPWDMGEYGYQLGNFPPNWFEWNDFYRDTVRKTWLLHEKNTSDLLNAILGSPNIFFKKQKTPSSSINYITCHDGFTLEDLVSYNEKNNWANGEANKDGSDYNFSYNHGVEGKTNDPDIVSQRIKAKKNMLTTLLLSQGTAMLFSGDEVENSQSGNNNAYCQDNEIGWINWDKDIFDNDLLQTISALVRIRNQFNPFFADSYHYEKMVLHGNEIRALNVLNNKGHIVDINEPFQECLFALMYVKKSDDTQKCCRFDVLYWIINLTDSPAATFFPDAFSKTKLYFKLLLDTAEYKKSDKILPLSNKVYFARTRDCQCQKI</sequence>
<dbReference type="SMART" id="SM00642">
    <property type="entry name" value="Aamy"/>
    <property type="match status" value="1"/>
</dbReference>
<organism evidence="5 6">
    <name type="scientific">Legionella worsleiensis</name>
    <dbReference type="NCBI Taxonomy" id="45076"/>
    <lineage>
        <taxon>Bacteria</taxon>
        <taxon>Pseudomonadati</taxon>
        <taxon>Pseudomonadota</taxon>
        <taxon>Gammaproteobacteria</taxon>
        <taxon>Legionellales</taxon>
        <taxon>Legionellaceae</taxon>
        <taxon>Legionella</taxon>
    </lineage>
</organism>
<comment type="similarity">
    <text evidence="1">Belongs to the glycosyl hydrolase 13 family.</text>
</comment>
<dbReference type="Pfam" id="PF02922">
    <property type="entry name" value="CBM_48"/>
    <property type="match status" value="1"/>
</dbReference>
<dbReference type="PANTHER" id="PTHR43002">
    <property type="entry name" value="GLYCOGEN DEBRANCHING ENZYME"/>
    <property type="match status" value="1"/>
</dbReference>
<dbReference type="InterPro" id="IPR004193">
    <property type="entry name" value="Glyco_hydro_13_N"/>
</dbReference>
<dbReference type="InterPro" id="IPR044505">
    <property type="entry name" value="GlgX_Isoamylase_N_E_set"/>
</dbReference>
<dbReference type="Proteomes" id="UP000054662">
    <property type="component" value="Unassembled WGS sequence"/>
</dbReference>
<dbReference type="GO" id="GO:0005980">
    <property type="term" value="P:glycogen catabolic process"/>
    <property type="evidence" value="ECO:0007669"/>
    <property type="project" value="InterPro"/>
</dbReference>
<dbReference type="CDD" id="cd11326">
    <property type="entry name" value="AmyAc_Glg_debranch"/>
    <property type="match status" value="1"/>
</dbReference>
<dbReference type="InterPro" id="IPR013783">
    <property type="entry name" value="Ig-like_fold"/>
</dbReference>
<dbReference type="InterPro" id="IPR011837">
    <property type="entry name" value="Glycogen_debranch_GlgX"/>
</dbReference>
<dbReference type="GO" id="GO:0004135">
    <property type="term" value="F:amylo-alpha-1,6-glucosidase activity"/>
    <property type="evidence" value="ECO:0007669"/>
    <property type="project" value="InterPro"/>
</dbReference>
<keyword evidence="2 5" id="KW-0378">Hydrolase</keyword>
<reference evidence="5 6" key="1">
    <citation type="submission" date="2015-11" db="EMBL/GenBank/DDBJ databases">
        <title>Genomic analysis of 38 Legionella species identifies large and diverse effector repertoires.</title>
        <authorList>
            <person name="Burstein D."/>
            <person name="Amaro F."/>
            <person name="Zusman T."/>
            <person name="Lifshitz Z."/>
            <person name="Cohen O."/>
            <person name="Gilbert J.A."/>
            <person name="Pupko T."/>
            <person name="Shuman H.A."/>
            <person name="Segal G."/>
        </authorList>
    </citation>
    <scope>NUCLEOTIDE SEQUENCE [LARGE SCALE GENOMIC DNA]</scope>
    <source>
        <strain evidence="5 6">ATCC 49508</strain>
    </source>
</reference>
<keyword evidence="6" id="KW-1185">Reference proteome</keyword>
<dbReference type="InterPro" id="IPR006047">
    <property type="entry name" value="GH13_cat_dom"/>
</dbReference>
<evidence type="ECO:0000256" key="3">
    <source>
        <dbReference type="ARBA" id="ARBA00023295"/>
    </source>
</evidence>
<evidence type="ECO:0000313" key="6">
    <source>
        <dbReference type="Proteomes" id="UP000054662"/>
    </source>
</evidence>
<dbReference type="Gene3D" id="2.60.40.10">
    <property type="entry name" value="Immunoglobulins"/>
    <property type="match status" value="1"/>
</dbReference>
<gene>
    <name evidence="5" type="primary">glgX</name>
    <name evidence="5" type="ORF">Lwor_1136</name>
</gene>
<dbReference type="CDD" id="cd02856">
    <property type="entry name" value="E_set_GDE_Isoamylase_N"/>
    <property type="match status" value="1"/>
</dbReference>
<evidence type="ECO:0000256" key="1">
    <source>
        <dbReference type="ARBA" id="ARBA00008061"/>
    </source>
</evidence>
<dbReference type="SUPFAM" id="SSF81296">
    <property type="entry name" value="E set domains"/>
    <property type="match status" value="1"/>
</dbReference>
<keyword evidence="3 5" id="KW-0326">Glycosidase</keyword>
<dbReference type="NCBIfam" id="TIGR02100">
    <property type="entry name" value="glgX_debranch"/>
    <property type="match status" value="1"/>
</dbReference>
<dbReference type="SUPFAM" id="SSF51445">
    <property type="entry name" value="(Trans)glycosidases"/>
    <property type="match status" value="1"/>
</dbReference>
<dbReference type="AlphaFoldDB" id="A0A0W1AG40"/>
<dbReference type="Gene3D" id="3.20.20.80">
    <property type="entry name" value="Glycosidases"/>
    <property type="match status" value="1"/>
</dbReference>
<evidence type="ECO:0000259" key="4">
    <source>
        <dbReference type="SMART" id="SM00642"/>
    </source>
</evidence>
<feature type="domain" description="Glycosyl hydrolase family 13 catalytic" evidence="4">
    <location>
        <begin position="168"/>
        <end position="556"/>
    </location>
</feature>
<protein>
    <submittedName>
        <fullName evidence="5">Glycogen debranching enzyme</fullName>
        <ecNumber evidence="5">3.2.1.-</ecNumber>
    </submittedName>
</protein>
<name>A0A0W1AG40_9GAMM</name>
<dbReference type="InterPro" id="IPR014756">
    <property type="entry name" value="Ig_E-set"/>
</dbReference>
<dbReference type="OrthoDB" id="3236218at2"/>
<evidence type="ECO:0000313" key="5">
    <source>
        <dbReference type="EMBL" id="KTD80228.1"/>
    </source>
</evidence>
<evidence type="ECO:0000256" key="2">
    <source>
        <dbReference type="ARBA" id="ARBA00022801"/>
    </source>
</evidence>
<comment type="caution">
    <text evidence="5">The sequence shown here is derived from an EMBL/GenBank/DDBJ whole genome shotgun (WGS) entry which is preliminary data.</text>
</comment>
<dbReference type="STRING" id="45076.Lwor_1136"/>